<sequence length="174" mass="19106">MLRGDRVLLRALTKDDAVALHRMHDEVETTAGTITVPWVPEPTERVVTRHEQREPDPANVEFAVESLSDGELLGVAILWGVDTHNRNAHLGISLLPEARGQGFAPDTLRVLCYYAFQIRGLNRLGLETLTTNTPMIASAEKAGFRREGTLRGLSWVAGAFVDEALFGLLAADFS</sequence>
<dbReference type="Proteomes" id="UP001143474">
    <property type="component" value="Unassembled WGS sequence"/>
</dbReference>
<evidence type="ECO:0000259" key="1">
    <source>
        <dbReference type="PROSITE" id="PS51186"/>
    </source>
</evidence>
<name>A0A9W6I9C7_9ACTN</name>
<dbReference type="EMBL" id="BSEV01000023">
    <property type="protein sequence ID" value="GLK13583.1"/>
    <property type="molecule type" value="Genomic_DNA"/>
</dbReference>
<comment type="caution">
    <text evidence="2">The sequence shown here is derived from an EMBL/GenBank/DDBJ whole genome shotgun (WGS) entry which is preliminary data.</text>
</comment>
<dbReference type="PANTHER" id="PTHR43441">
    <property type="entry name" value="RIBOSOMAL-PROTEIN-SERINE ACETYLTRANSFERASE"/>
    <property type="match status" value="1"/>
</dbReference>
<dbReference type="AlphaFoldDB" id="A0A9W6I9C7"/>
<reference evidence="2" key="2">
    <citation type="submission" date="2023-01" db="EMBL/GenBank/DDBJ databases">
        <authorList>
            <person name="Sun Q."/>
            <person name="Evtushenko L."/>
        </authorList>
    </citation>
    <scope>NUCLEOTIDE SEQUENCE</scope>
    <source>
        <strain evidence="2">VKM Ac-2007</strain>
    </source>
</reference>
<keyword evidence="3" id="KW-1185">Reference proteome</keyword>
<protein>
    <recommendedName>
        <fullName evidence="1">N-acetyltransferase domain-containing protein</fullName>
    </recommendedName>
</protein>
<dbReference type="InterPro" id="IPR000182">
    <property type="entry name" value="GNAT_dom"/>
</dbReference>
<dbReference type="InterPro" id="IPR016181">
    <property type="entry name" value="Acyl_CoA_acyltransferase"/>
</dbReference>
<dbReference type="GO" id="GO:0005737">
    <property type="term" value="C:cytoplasm"/>
    <property type="evidence" value="ECO:0007669"/>
    <property type="project" value="TreeGrafter"/>
</dbReference>
<proteinExistence type="predicted"/>
<dbReference type="GO" id="GO:0008999">
    <property type="term" value="F:protein-N-terminal-alanine acetyltransferase activity"/>
    <property type="evidence" value="ECO:0007669"/>
    <property type="project" value="TreeGrafter"/>
</dbReference>
<dbReference type="PANTHER" id="PTHR43441:SF10">
    <property type="entry name" value="ACETYLTRANSFERASE"/>
    <property type="match status" value="1"/>
</dbReference>
<organism evidence="2 3">
    <name type="scientific">Streptosporangium carneum</name>
    <dbReference type="NCBI Taxonomy" id="47481"/>
    <lineage>
        <taxon>Bacteria</taxon>
        <taxon>Bacillati</taxon>
        <taxon>Actinomycetota</taxon>
        <taxon>Actinomycetes</taxon>
        <taxon>Streptosporangiales</taxon>
        <taxon>Streptosporangiaceae</taxon>
        <taxon>Streptosporangium</taxon>
    </lineage>
</organism>
<reference evidence="2" key="1">
    <citation type="journal article" date="2014" name="Int. J. Syst. Evol. Microbiol.">
        <title>Complete genome sequence of Corynebacterium casei LMG S-19264T (=DSM 44701T), isolated from a smear-ripened cheese.</title>
        <authorList>
            <consortium name="US DOE Joint Genome Institute (JGI-PGF)"/>
            <person name="Walter F."/>
            <person name="Albersmeier A."/>
            <person name="Kalinowski J."/>
            <person name="Ruckert C."/>
        </authorList>
    </citation>
    <scope>NUCLEOTIDE SEQUENCE</scope>
    <source>
        <strain evidence="2">VKM Ac-2007</strain>
    </source>
</reference>
<gene>
    <name evidence="2" type="ORF">GCM10017600_69940</name>
</gene>
<dbReference type="Gene3D" id="3.40.630.30">
    <property type="match status" value="1"/>
</dbReference>
<accession>A0A9W6I9C7</accession>
<feature type="domain" description="N-acetyltransferase" evidence="1">
    <location>
        <begin position="7"/>
        <end position="167"/>
    </location>
</feature>
<dbReference type="PROSITE" id="PS51186">
    <property type="entry name" value="GNAT"/>
    <property type="match status" value="1"/>
</dbReference>
<dbReference type="Pfam" id="PF13302">
    <property type="entry name" value="Acetyltransf_3"/>
    <property type="match status" value="1"/>
</dbReference>
<dbReference type="RefSeq" id="WP_271221860.1">
    <property type="nucleotide sequence ID" value="NZ_BAAAVD010000063.1"/>
</dbReference>
<dbReference type="SUPFAM" id="SSF55729">
    <property type="entry name" value="Acyl-CoA N-acyltransferases (Nat)"/>
    <property type="match status" value="1"/>
</dbReference>
<evidence type="ECO:0000313" key="3">
    <source>
        <dbReference type="Proteomes" id="UP001143474"/>
    </source>
</evidence>
<evidence type="ECO:0000313" key="2">
    <source>
        <dbReference type="EMBL" id="GLK13583.1"/>
    </source>
</evidence>
<dbReference type="GO" id="GO:1990189">
    <property type="term" value="F:protein N-terminal-serine acetyltransferase activity"/>
    <property type="evidence" value="ECO:0007669"/>
    <property type="project" value="TreeGrafter"/>
</dbReference>
<dbReference type="InterPro" id="IPR051908">
    <property type="entry name" value="Ribosomal_N-acetyltransferase"/>
</dbReference>